<sequence>MAQYLLVHIIYLIVKWLQIVQRSYQHRVRMCITIHLNL</sequence>
<reference evidence="1" key="1">
    <citation type="journal article" date="2021" name="Proc. Natl. Acad. Sci. U.S.A.">
        <title>A Catalog of Tens of Thousands of Viruses from Human Metagenomes Reveals Hidden Associations with Chronic Diseases.</title>
        <authorList>
            <person name="Tisza M.J."/>
            <person name="Buck C.B."/>
        </authorList>
    </citation>
    <scope>NUCLEOTIDE SEQUENCE</scope>
    <source>
        <strain evidence="1">CtG4L18</strain>
    </source>
</reference>
<dbReference type="EMBL" id="BK016114">
    <property type="protein sequence ID" value="DAF96407.1"/>
    <property type="molecule type" value="Genomic_DNA"/>
</dbReference>
<protein>
    <submittedName>
        <fullName evidence="1">Uncharacterized protein</fullName>
    </submittedName>
</protein>
<organism evidence="1">
    <name type="scientific">Podoviridae sp. ctG4L18</name>
    <dbReference type="NCBI Taxonomy" id="2825234"/>
    <lineage>
        <taxon>Viruses</taxon>
        <taxon>Duplodnaviria</taxon>
        <taxon>Heunggongvirae</taxon>
        <taxon>Uroviricota</taxon>
        <taxon>Caudoviricetes</taxon>
    </lineage>
</organism>
<proteinExistence type="predicted"/>
<name>A0A8S5UPL1_9CAUD</name>
<accession>A0A8S5UPL1</accession>
<evidence type="ECO:0000313" key="1">
    <source>
        <dbReference type="EMBL" id="DAF96407.1"/>
    </source>
</evidence>